<keyword evidence="3" id="KW-1185">Reference proteome</keyword>
<dbReference type="WBParaSite" id="SBAD_0000398501-mRNA-1">
    <property type="protein sequence ID" value="SBAD_0000398501-mRNA-1"/>
    <property type="gene ID" value="SBAD_0000398501"/>
</dbReference>
<proteinExistence type="predicted"/>
<accession>A0A183IJL9</accession>
<evidence type="ECO:0000256" key="1">
    <source>
        <dbReference type="SAM" id="MobiDB-lite"/>
    </source>
</evidence>
<evidence type="ECO:0000313" key="4">
    <source>
        <dbReference type="WBParaSite" id="SBAD_0000398501-mRNA-1"/>
    </source>
</evidence>
<name>A0A183IJL9_9BILA</name>
<evidence type="ECO:0000313" key="3">
    <source>
        <dbReference type="Proteomes" id="UP000270296"/>
    </source>
</evidence>
<feature type="region of interest" description="Disordered" evidence="1">
    <location>
        <begin position="90"/>
        <end position="121"/>
    </location>
</feature>
<reference evidence="2 3" key="2">
    <citation type="submission" date="2018-11" db="EMBL/GenBank/DDBJ databases">
        <authorList>
            <consortium name="Pathogen Informatics"/>
        </authorList>
    </citation>
    <scope>NUCLEOTIDE SEQUENCE [LARGE SCALE GENOMIC DNA]</scope>
</reference>
<dbReference type="AlphaFoldDB" id="A0A183IJL9"/>
<reference evidence="4" key="1">
    <citation type="submission" date="2016-06" db="UniProtKB">
        <authorList>
            <consortium name="WormBaseParasite"/>
        </authorList>
    </citation>
    <scope>IDENTIFICATION</scope>
</reference>
<gene>
    <name evidence="2" type="ORF">SBAD_LOCUS3815</name>
</gene>
<sequence>MDFAKVNPDTGDLSNYADLDFANAGSNKSAFLELSVHAGANIYGTNAVYHQVRAYPHAGMQSLQQGDHSFSPKGLAPSYPFYQNVSFPGPPADPYGRSNPQNASFLNYQPPPMSPSEGKFH</sequence>
<feature type="compositionally biased region" description="Polar residues" evidence="1">
    <location>
        <begin position="98"/>
        <end position="107"/>
    </location>
</feature>
<evidence type="ECO:0000313" key="2">
    <source>
        <dbReference type="EMBL" id="VDP02453.1"/>
    </source>
</evidence>
<protein>
    <submittedName>
        <fullName evidence="4">YTH domain-containing protein</fullName>
    </submittedName>
</protein>
<organism evidence="4">
    <name type="scientific">Soboliphyme baturini</name>
    <dbReference type="NCBI Taxonomy" id="241478"/>
    <lineage>
        <taxon>Eukaryota</taxon>
        <taxon>Metazoa</taxon>
        <taxon>Ecdysozoa</taxon>
        <taxon>Nematoda</taxon>
        <taxon>Enoplea</taxon>
        <taxon>Dorylaimia</taxon>
        <taxon>Dioctophymatida</taxon>
        <taxon>Dioctophymatoidea</taxon>
        <taxon>Soboliphymatidae</taxon>
        <taxon>Soboliphyme</taxon>
    </lineage>
</organism>
<dbReference type="Proteomes" id="UP000270296">
    <property type="component" value="Unassembled WGS sequence"/>
</dbReference>
<dbReference type="EMBL" id="UZAM01007967">
    <property type="protein sequence ID" value="VDP02453.1"/>
    <property type="molecule type" value="Genomic_DNA"/>
</dbReference>